<keyword evidence="2" id="KW-1185">Reference proteome</keyword>
<accession>A0ACD5H0Y1</accession>
<dbReference type="Proteomes" id="UP000095472">
    <property type="component" value="Chromosome"/>
</dbReference>
<name>A0ACD5H0Y1_9CYAN</name>
<evidence type="ECO:0000313" key="1">
    <source>
        <dbReference type="EMBL" id="XPM66908.1"/>
    </source>
</evidence>
<gene>
    <name evidence="1" type="ORF">BH720_018050</name>
</gene>
<organism evidence="1 2">
    <name type="scientific">Desertifilum tharense IPPAS B-1220</name>
    <dbReference type="NCBI Taxonomy" id="1781255"/>
    <lineage>
        <taxon>Bacteria</taxon>
        <taxon>Bacillati</taxon>
        <taxon>Cyanobacteriota</taxon>
        <taxon>Cyanophyceae</taxon>
        <taxon>Desertifilales</taxon>
        <taxon>Desertifilaceae</taxon>
        <taxon>Desertifilum</taxon>
    </lineage>
</organism>
<evidence type="ECO:0000313" key="2">
    <source>
        <dbReference type="Proteomes" id="UP000095472"/>
    </source>
</evidence>
<protein>
    <submittedName>
        <fullName evidence="1">Bestrophin family protein</fullName>
    </submittedName>
</protein>
<reference evidence="1 2" key="1">
    <citation type="journal article" date="2016" name="Genome Announc.">
        <title>Draft Genome Sequence of the Thermotolerant Cyanobacterium Desertifilum sp. IPPAS B-1220.</title>
        <authorList>
            <person name="Mironov K.S."/>
            <person name="Sinetova M.A."/>
            <person name="Bolatkhan K."/>
            <person name="Zayadan B.K."/>
            <person name="Ustinova V.V."/>
            <person name="Kupriyanova E.V."/>
            <person name="Skrypnik A.N."/>
            <person name="Gogoleva N.E."/>
            <person name="Gogolev Y.V."/>
            <person name="Los D.A."/>
        </authorList>
    </citation>
    <scope>NUCLEOTIDE SEQUENCE [LARGE SCALE GENOMIC DNA]</scope>
    <source>
        <strain evidence="1 2">IPPAS B-1220</strain>
    </source>
</reference>
<dbReference type="EMBL" id="CP182909">
    <property type="protein sequence ID" value="XPM66908.1"/>
    <property type="molecule type" value="Genomic_DNA"/>
</dbReference>
<proteinExistence type="predicted"/>
<sequence>MFGEADFSTSENSPAYPIWKMEWFKLAIRLRGSVAPIIFPRVLFFAFLGLAISGLYNWGYPVSLPFLSNVITNVVFNLVLGLLLVFRTNTAYDRYWEGRKLWGQIVVTTRNLSRQIWVNVRESDKDLDRSDKTATLNLLNAFALTTKLTLRKEEPNAEIEALVTPKQYQELKEAKTPALKLITWISYYLQSQYEKERLSSYQFTALNQLLDNLVEGFTGCDRISKTPIPVSYAIYLKRVTLIYCLALPFQSVATVGWWTGLIVGVISFVLLGIEQIGNEIEDPFGLDPNDLPLDTICKTLQDNLEDLQKTSPL</sequence>